<dbReference type="InterPro" id="IPR000524">
    <property type="entry name" value="Tscrpt_reg_HTH_GntR"/>
</dbReference>
<dbReference type="GO" id="GO:0003700">
    <property type="term" value="F:DNA-binding transcription factor activity"/>
    <property type="evidence" value="ECO:0007669"/>
    <property type="project" value="InterPro"/>
</dbReference>
<evidence type="ECO:0000256" key="4">
    <source>
        <dbReference type="ARBA" id="ARBA00023125"/>
    </source>
</evidence>
<dbReference type="Proteomes" id="UP000216478">
    <property type="component" value="Unassembled WGS sequence"/>
</dbReference>
<dbReference type="PANTHER" id="PTHR46577">
    <property type="entry name" value="HTH-TYPE TRANSCRIPTIONAL REGULATORY PROTEIN GABR"/>
    <property type="match status" value="1"/>
</dbReference>
<dbReference type="SUPFAM" id="SSF46785">
    <property type="entry name" value="Winged helix' DNA-binding domain"/>
    <property type="match status" value="1"/>
</dbReference>
<dbReference type="InterPro" id="IPR015424">
    <property type="entry name" value="PyrdxlP-dep_Trfase"/>
</dbReference>
<dbReference type="PRINTS" id="PR00035">
    <property type="entry name" value="HTHGNTR"/>
</dbReference>
<dbReference type="AlphaFoldDB" id="A0A256FAH4"/>
<keyword evidence="4" id="KW-0238">DNA-binding</keyword>
<evidence type="ECO:0000313" key="8">
    <source>
        <dbReference type="Proteomes" id="UP000216478"/>
    </source>
</evidence>
<dbReference type="SMART" id="SM00345">
    <property type="entry name" value="HTH_GNTR"/>
    <property type="match status" value="1"/>
</dbReference>
<dbReference type="CDD" id="cd00609">
    <property type="entry name" value="AAT_like"/>
    <property type="match status" value="1"/>
</dbReference>
<keyword evidence="8" id="KW-1185">Reference proteome</keyword>
<dbReference type="EMBL" id="NNRL01000161">
    <property type="protein sequence ID" value="OYR11877.1"/>
    <property type="molecule type" value="Genomic_DNA"/>
</dbReference>
<evidence type="ECO:0000256" key="1">
    <source>
        <dbReference type="ARBA" id="ARBA00005384"/>
    </source>
</evidence>
<dbReference type="PROSITE" id="PS50949">
    <property type="entry name" value="HTH_GNTR"/>
    <property type="match status" value="1"/>
</dbReference>
<dbReference type="InterPro" id="IPR004839">
    <property type="entry name" value="Aminotransferase_I/II_large"/>
</dbReference>
<dbReference type="OrthoDB" id="9802328at2"/>
<reference evidence="7 8" key="1">
    <citation type="submission" date="2017-07" db="EMBL/GenBank/DDBJ databases">
        <title>Phylogenetic study on the rhizospheric bacterium Ochrobactrum sp. A44.</title>
        <authorList>
            <person name="Krzyzanowska D.M."/>
            <person name="Ossowicki A."/>
            <person name="Rajewska M."/>
            <person name="Maciag T."/>
            <person name="Kaczynski Z."/>
            <person name="Czerwicka M."/>
            <person name="Jafra S."/>
        </authorList>
    </citation>
    <scope>NUCLEOTIDE SEQUENCE [LARGE SCALE GENOMIC DNA]</scope>
    <source>
        <strain evidence="7 8">OgA9a</strain>
    </source>
</reference>
<comment type="caution">
    <text evidence="7">The sequence shown here is derived from an EMBL/GenBank/DDBJ whole genome shotgun (WGS) entry which is preliminary data.</text>
</comment>
<evidence type="ECO:0000256" key="3">
    <source>
        <dbReference type="ARBA" id="ARBA00023015"/>
    </source>
</evidence>
<keyword evidence="2" id="KW-0663">Pyridoxal phosphate</keyword>
<dbReference type="RefSeq" id="WP_094540796.1">
    <property type="nucleotide sequence ID" value="NZ_JBHEER010000003.1"/>
</dbReference>
<keyword evidence="5" id="KW-0804">Transcription</keyword>
<evidence type="ECO:0000256" key="5">
    <source>
        <dbReference type="ARBA" id="ARBA00023163"/>
    </source>
</evidence>
<keyword evidence="3" id="KW-0805">Transcription regulation</keyword>
<keyword evidence="7" id="KW-0808">Transferase</keyword>
<dbReference type="CDD" id="cd07377">
    <property type="entry name" value="WHTH_GntR"/>
    <property type="match status" value="1"/>
</dbReference>
<feature type="domain" description="HTH gntR-type" evidence="6">
    <location>
        <begin position="34"/>
        <end position="102"/>
    </location>
</feature>
<protein>
    <submittedName>
        <fullName evidence="7">Aminotransferase class I and II family protein</fullName>
    </submittedName>
</protein>
<keyword evidence="7" id="KW-0032">Aminotransferase</keyword>
<sequence length="493" mass="54389">MISTGLLRSLEAVEAAYLGGQNERSDEKDMPEKMSLVEKVMTIIRDRIAAMSLAPGARLPSIRRLAETMHVSKSTVVEAYDRLVAEGIIQSRRGAGFYVSERARQPFTVATTMPQKDRQIDPFWVMRQSLEAGSETYKPGCGWLPNEWLPLEGIRRAMRAIARDENSDLTTYGEPLGFRPLRSHLARKLSEQGIDMSSGDILLTDSGTQAIDLICRFLLQPGDTVLVDDPCYFNFQAVLLSHRVKIMGIPYTHSGPDLEAFARTAEEHVPKLYISNAGLHNPTGGTMTPAIAHRLLKLAEIHDITLVEDNIFGDFHPSPTPLLAELDGFDRVLHIGSFSKTLSAAARVGYIAGRRDWIDSLTDLKLASTFAGNTVSAQIVHALLTDGTYRRHIDGLRAKLADTMTMTAKRLKATGLELWTEPQGGMFLWARLPEGMDSGQIAAYALKKGVLLAPGDVFSPSRSATRYLRFNVAQSIEPYIFAVLSEAMREASA</sequence>
<dbReference type="InterPro" id="IPR051446">
    <property type="entry name" value="HTH_trans_reg/aminotransferase"/>
</dbReference>
<proteinExistence type="inferred from homology"/>
<dbReference type="Pfam" id="PF00392">
    <property type="entry name" value="GntR"/>
    <property type="match status" value="1"/>
</dbReference>
<dbReference type="InterPro" id="IPR015422">
    <property type="entry name" value="PyrdxlP-dep_Trfase_small"/>
</dbReference>
<organism evidence="7 8">
    <name type="scientific">Brucella grignonensis</name>
    <dbReference type="NCBI Taxonomy" id="94627"/>
    <lineage>
        <taxon>Bacteria</taxon>
        <taxon>Pseudomonadati</taxon>
        <taxon>Pseudomonadota</taxon>
        <taxon>Alphaproteobacteria</taxon>
        <taxon>Hyphomicrobiales</taxon>
        <taxon>Brucellaceae</taxon>
        <taxon>Brucella/Ochrobactrum group</taxon>
        <taxon>Brucella</taxon>
    </lineage>
</organism>
<accession>A0A256FAH4</accession>
<dbReference type="Gene3D" id="3.40.640.10">
    <property type="entry name" value="Type I PLP-dependent aspartate aminotransferase-like (Major domain)"/>
    <property type="match status" value="1"/>
</dbReference>
<dbReference type="PANTHER" id="PTHR46577:SF2">
    <property type="entry name" value="TRANSCRIPTIONAL REGULATORY PROTEIN"/>
    <property type="match status" value="1"/>
</dbReference>
<evidence type="ECO:0000313" key="7">
    <source>
        <dbReference type="EMBL" id="OYR11877.1"/>
    </source>
</evidence>
<dbReference type="Pfam" id="PF00155">
    <property type="entry name" value="Aminotran_1_2"/>
    <property type="match status" value="1"/>
</dbReference>
<name>A0A256FAH4_9HYPH</name>
<dbReference type="Gene3D" id="3.90.1150.10">
    <property type="entry name" value="Aspartate Aminotransferase, domain 1"/>
    <property type="match status" value="1"/>
</dbReference>
<dbReference type="InterPro" id="IPR036388">
    <property type="entry name" value="WH-like_DNA-bd_sf"/>
</dbReference>
<dbReference type="SUPFAM" id="SSF53383">
    <property type="entry name" value="PLP-dependent transferases"/>
    <property type="match status" value="1"/>
</dbReference>
<evidence type="ECO:0000256" key="2">
    <source>
        <dbReference type="ARBA" id="ARBA00022898"/>
    </source>
</evidence>
<dbReference type="Gene3D" id="1.10.10.10">
    <property type="entry name" value="Winged helix-like DNA-binding domain superfamily/Winged helix DNA-binding domain"/>
    <property type="match status" value="1"/>
</dbReference>
<dbReference type="GO" id="GO:0008483">
    <property type="term" value="F:transaminase activity"/>
    <property type="evidence" value="ECO:0007669"/>
    <property type="project" value="UniProtKB-KW"/>
</dbReference>
<dbReference type="InterPro" id="IPR036390">
    <property type="entry name" value="WH_DNA-bd_sf"/>
</dbReference>
<dbReference type="GO" id="GO:0030170">
    <property type="term" value="F:pyridoxal phosphate binding"/>
    <property type="evidence" value="ECO:0007669"/>
    <property type="project" value="InterPro"/>
</dbReference>
<dbReference type="InterPro" id="IPR015421">
    <property type="entry name" value="PyrdxlP-dep_Trfase_major"/>
</dbReference>
<evidence type="ECO:0000259" key="6">
    <source>
        <dbReference type="PROSITE" id="PS50949"/>
    </source>
</evidence>
<comment type="similarity">
    <text evidence="1">In the C-terminal section; belongs to the class-I pyridoxal-phosphate-dependent aminotransferase family.</text>
</comment>
<gene>
    <name evidence="7" type="ORF">CEV33_1440</name>
</gene>
<dbReference type="GO" id="GO:0003677">
    <property type="term" value="F:DNA binding"/>
    <property type="evidence" value="ECO:0007669"/>
    <property type="project" value="UniProtKB-KW"/>
</dbReference>